<evidence type="ECO:0000313" key="3">
    <source>
        <dbReference type="EMBL" id="CDU25678.1"/>
    </source>
</evidence>
<evidence type="ECO:0000313" key="4">
    <source>
        <dbReference type="Proteomes" id="UP000242770"/>
    </source>
</evidence>
<gene>
    <name evidence="2" type="primary">SSCI08220.1</name>
    <name evidence="3" type="ORF">SPSC_05849</name>
</gene>
<feature type="region of interest" description="Disordered" evidence="1">
    <location>
        <begin position="73"/>
        <end position="99"/>
    </location>
</feature>
<name>A0A0F7RUX3_9BASI</name>
<organism evidence="2 4">
    <name type="scientific">Sporisorium scitamineum</name>
    <dbReference type="NCBI Taxonomy" id="49012"/>
    <lineage>
        <taxon>Eukaryota</taxon>
        <taxon>Fungi</taxon>
        <taxon>Dikarya</taxon>
        <taxon>Basidiomycota</taxon>
        <taxon>Ustilaginomycotina</taxon>
        <taxon>Ustilaginomycetes</taxon>
        <taxon>Ustilaginales</taxon>
        <taxon>Ustilaginaceae</taxon>
        <taxon>Sporisorium</taxon>
    </lineage>
</organism>
<dbReference type="Proteomes" id="UP000242770">
    <property type="component" value="Unassembled WGS sequence"/>
</dbReference>
<protein>
    <submittedName>
        <fullName evidence="3">Related to Hsk1-interacting molecule 1</fullName>
    </submittedName>
</protein>
<evidence type="ECO:0000313" key="2">
    <source>
        <dbReference type="EMBL" id="CDR98849.1"/>
    </source>
</evidence>
<keyword evidence="4" id="KW-1185">Reference proteome</keyword>
<sequence length="99" mass="11399">MRNEAEPCRAQVQLEFLAVQNATQLPSNHGDSDNDDQRWHYVVRRVFFLAMIDVERPMPSVTGFRYLRENETEKCLAPPPPLKPRQDRQAPGTPPLSIL</sequence>
<reference evidence="2" key="1">
    <citation type="submission" date="2014-06" db="EMBL/GenBank/DDBJ databases">
        <authorList>
            <person name="Berkman J.Paul."/>
        </authorList>
    </citation>
    <scope>NUCLEOTIDE SEQUENCE [LARGE SCALE GENOMIC DNA]</scope>
</reference>
<accession>A0A0F7RUX3</accession>
<proteinExistence type="predicted"/>
<dbReference type="EMBL" id="LK056691">
    <property type="protein sequence ID" value="CDU25678.1"/>
    <property type="molecule type" value="Genomic_DNA"/>
</dbReference>
<dbReference type="EMBL" id="CCFA01000417">
    <property type="protein sequence ID" value="CDR98849.1"/>
    <property type="molecule type" value="Genomic_DNA"/>
</dbReference>
<dbReference type="AlphaFoldDB" id="A0A0F7RUX3"/>
<reference evidence="3" key="2">
    <citation type="submission" date="2014-06" db="EMBL/GenBank/DDBJ databases">
        <authorList>
            <person name="Ju J."/>
            <person name="Zhang J."/>
        </authorList>
    </citation>
    <scope>NUCLEOTIDE SEQUENCE</scope>
    <source>
        <strain evidence="3">SscI8</strain>
    </source>
</reference>
<evidence type="ECO:0000256" key="1">
    <source>
        <dbReference type="SAM" id="MobiDB-lite"/>
    </source>
</evidence>
<reference evidence="4" key="3">
    <citation type="submission" date="2014-06" db="EMBL/GenBank/DDBJ databases">
        <authorList>
            <person name="Berkman P.J."/>
        </authorList>
    </citation>
    <scope>NUCLEOTIDE SEQUENCE [LARGE SCALE GENOMIC DNA]</scope>
</reference>